<evidence type="ECO:0000259" key="3">
    <source>
        <dbReference type="Pfam" id="PF13847"/>
    </source>
</evidence>
<evidence type="ECO:0000256" key="1">
    <source>
        <dbReference type="ARBA" id="ARBA00022679"/>
    </source>
</evidence>
<dbReference type="Proteomes" id="UP000199092">
    <property type="component" value="Chromosome I"/>
</dbReference>
<dbReference type="PANTHER" id="PTHR43861:SF3">
    <property type="entry name" value="PUTATIVE (AFU_ORTHOLOGUE AFUA_2G14390)-RELATED"/>
    <property type="match status" value="1"/>
</dbReference>
<dbReference type="GO" id="GO:0032259">
    <property type="term" value="P:methylation"/>
    <property type="evidence" value="ECO:0007669"/>
    <property type="project" value="UniProtKB-KW"/>
</dbReference>
<dbReference type="AlphaFoldDB" id="A0A1H1P557"/>
<dbReference type="InterPro" id="IPR025714">
    <property type="entry name" value="Methyltranfer_dom"/>
</dbReference>
<dbReference type="SUPFAM" id="SSF53335">
    <property type="entry name" value="S-adenosyl-L-methionine-dependent methyltransferases"/>
    <property type="match status" value="1"/>
</dbReference>
<dbReference type="InterPro" id="IPR029063">
    <property type="entry name" value="SAM-dependent_MTases_sf"/>
</dbReference>
<feature type="region of interest" description="Disordered" evidence="2">
    <location>
        <begin position="1"/>
        <end position="33"/>
    </location>
</feature>
<feature type="domain" description="Methyltransferase" evidence="3">
    <location>
        <begin position="59"/>
        <end position="186"/>
    </location>
</feature>
<proteinExistence type="predicted"/>
<keyword evidence="4" id="KW-0489">Methyltransferase</keyword>
<evidence type="ECO:0000313" key="5">
    <source>
        <dbReference type="Proteomes" id="UP000199092"/>
    </source>
</evidence>
<evidence type="ECO:0000256" key="2">
    <source>
        <dbReference type="SAM" id="MobiDB-lite"/>
    </source>
</evidence>
<keyword evidence="1 4" id="KW-0808">Transferase</keyword>
<reference evidence="4 5" key="1">
    <citation type="submission" date="2016-10" db="EMBL/GenBank/DDBJ databases">
        <authorList>
            <person name="de Groot N.N."/>
        </authorList>
    </citation>
    <scope>NUCLEOTIDE SEQUENCE [LARGE SCALE GENOMIC DNA]</scope>
    <source>
        <strain evidence="4 5">DSM 21741</strain>
    </source>
</reference>
<dbReference type="EMBL" id="LT629749">
    <property type="protein sequence ID" value="SDS06334.1"/>
    <property type="molecule type" value="Genomic_DNA"/>
</dbReference>
<evidence type="ECO:0000313" key="4">
    <source>
        <dbReference type="EMBL" id="SDS06334.1"/>
    </source>
</evidence>
<keyword evidence="5" id="KW-1185">Reference proteome</keyword>
<dbReference type="Gene3D" id="3.40.50.150">
    <property type="entry name" value="Vaccinia Virus protein VP39"/>
    <property type="match status" value="1"/>
</dbReference>
<accession>A0A1H1P557</accession>
<dbReference type="STRING" id="546871.SAMN04488543_0995"/>
<dbReference type="PANTHER" id="PTHR43861">
    <property type="entry name" value="TRANS-ACONITATE 2-METHYLTRANSFERASE-RELATED"/>
    <property type="match status" value="1"/>
</dbReference>
<sequence>MSTPASRTVRDGSDTFGVDAPRAPDAETYSHGHHASVLRSHRWRTGENSAGFLLPHLRPGLRLLDVGSGAGTITADLAALLAPGEVVGLDGAVAAVDATAALAAERGLTNLTAVQGSAYDLASAGSGFDVVHAHQVLQHLADPVGALRAMADACAPDGLVAVRDADYAAMTWYPDDAGLSRWLELYRSVARANGGEPDAGRRLVGWARAAGLTDVVASASVWCFADPEDLGWWTGTWAERLTESAFGRQGVDLGLTDPAGLAGLAAAWRAWGRREDAWFAVLHGEVLARP</sequence>
<gene>
    <name evidence="4" type="ORF">SAMN04488543_0995</name>
</gene>
<dbReference type="GO" id="GO:0008168">
    <property type="term" value="F:methyltransferase activity"/>
    <property type="evidence" value="ECO:0007669"/>
    <property type="project" value="UniProtKB-KW"/>
</dbReference>
<name>A0A1H1P557_9ACTN</name>
<dbReference type="CDD" id="cd02440">
    <property type="entry name" value="AdoMet_MTases"/>
    <property type="match status" value="1"/>
</dbReference>
<protein>
    <submittedName>
        <fullName evidence="4">Methyltransferase domain-containing protein</fullName>
    </submittedName>
</protein>
<dbReference type="Pfam" id="PF13847">
    <property type="entry name" value="Methyltransf_31"/>
    <property type="match status" value="1"/>
</dbReference>
<dbReference type="OrthoDB" id="9795634at2"/>
<organism evidence="4 5">
    <name type="scientific">Friedmanniella luteola</name>
    <dbReference type="NCBI Taxonomy" id="546871"/>
    <lineage>
        <taxon>Bacteria</taxon>
        <taxon>Bacillati</taxon>
        <taxon>Actinomycetota</taxon>
        <taxon>Actinomycetes</taxon>
        <taxon>Propionibacteriales</taxon>
        <taxon>Nocardioidaceae</taxon>
        <taxon>Friedmanniella</taxon>
    </lineage>
</organism>